<sequence length="207" mass="22622">MKRLITEKDILDLIKSGKSSLYVGGSYIITPAARDLILQKKIEILSDNSQSLSPKKSFEKIAVGSDHTGVKVKKIIVEFLKDKYSIEDVGAFSEESVDYPDIALKVANKVKSGEADCGILIDATGIPSAIAANKVPGIRAATCYNEFSARSSREHNNANIIALGARALGEETIKSIVGVWLESEFLGERHQRRLDKITAIENSFLKK</sequence>
<dbReference type="PATRIC" id="fig|1191523.3.peg.16"/>
<dbReference type="GO" id="GO:0016861">
    <property type="term" value="F:intramolecular oxidoreductase activity, interconverting aldoses and ketoses"/>
    <property type="evidence" value="ECO:0007669"/>
    <property type="project" value="UniProtKB-ARBA"/>
</dbReference>
<dbReference type="eggNOG" id="COG0698">
    <property type="taxonomic scope" value="Bacteria"/>
</dbReference>
<dbReference type="OrthoDB" id="1778624at2"/>
<proteinExistence type="inferred from homology"/>
<dbReference type="Pfam" id="PF02502">
    <property type="entry name" value="LacAB_rpiB"/>
    <property type="match status" value="1"/>
</dbReference>
<dbReference type="GO" id="GO:0005975">
    <property type="term" value="P:carbohydrate metabolic process"/>
    <property type="evidence" value="ECO:0007669"/>
    <property type="project" value="InterPro"/>
</dbReference>
<keyword evidence="4" id="KW-1185">Reference proteome</keyword>
<reference evidence="3 4" key="1">
    <citation type="journal article" date="2013" name="PLoS ONE">
        <title>Genomic analysis of Melioribacter roseus, facultatively anaerobic organotrophic bacterium representing a novel deep lineage within Bacteriodetes/Chlorobi group.</title>
        <authorList>
            <person name="Kadnikov V.V."/>
            <person name="Mardanov A.V."/>
            <person name="Podosokorskaya O.A."/>
            <person name="Gavrilov S.N."/>
            <person name="Kublanov I.V."/>
            <person name="Beletsky A.V."/>
            <person name="Bonch-Osmolovskaya E.A."/>
            <person name="Ravin N.V."/>
        </authorList>
    </citation>
    <scope>NUCLEOTIDE SEQUENCE [LARGE SCALE GENOMIC DNA]</scope>
    <source>
        <strain evidence="4">JCM 17771 / P3M-2</strain>
    </source>
</reference>
<dbReference type="InterPro" id="IPR004785">
    <property type="entry name" value="RpiB"/>
</dbReference>
<evidence type="ECO:0000313" key="4">
    <source>
        <dbReference type="Proteomes" id="UP000009011"/>
    </source>
</evidence>
<gene>
    <name evidence="3" type="ordered locus">MROS_0016</name>
</gene>
<dbReference type="RefSeq" id="WP_014854697.1">
    <property type="nucleotide sequence ID" value="NC_018178.1"/>
</dbReference>
<dbReference type="InterPro" id="IPR036569">
    <property type="entry name" value="RpiB_LacA_LacB_sf"/>
</dbReference>
<dbReference type="AlphaFoldDB" id="I6Z286"/>
<dbReference type="SUPFAM" id="SSF89623">
    <property type="entry name" value="Ribose/Galactose isomerase RpiB/AlsB"/>
    <property type="match status" value="1"/>
</dbReference>
<comment type="similarity">
    <text evidence="1">Belongs to the LacAB/RpiB family.</text>
</comment>
<dbReference type="InterPro" id="IPR003500">
    <property type="entry name" value="RpiB_LacA_LacB"/>
</dbReference>
<evidence type="ECO:0000256" key="1">
    <source>
        <dbReference type="ARBA" id="ARBA00008754"/>
    </source>
</evidence>
<evidence type="ECO:0000313" key="3">
    <source>
        <dbReference type="EMBL" id="AFN73260.1"/>
    </source>
</evidence>
<dbReference type="EMBL" id="CP003557">
    <property type="protein sequence ID" value="AFN73260.1"/>
    <property type="molecule type" value="Genomic_DNA"/>
</dbReference>
<dbReference type="HOGENOM" id="CLU_091396_4_1_10"/>
<keyword evidence="2 3" id="KW-0413">Isomerase</keyword>
<name>I6Z286_MELRP</name>
<dbReference type="NCBIfam" id="NF004051">
    <property type="entry name" value="PRK05571.1"/>
    <property type="match status" value="1"/>
</dbReference>
<organism evidence="3 4">
    <name type="scientific">Melioribacter roseus (strain DSM 23840 / JCM 17771 / VKM B-2668 / P3M-2)</name>
    <dbReference type="NCBI Taxonomy" id="1191523"/>
    <lineage>
        <taxon>Bacteria</taxon>
        <taxon>Pseudomonadati</taxon>
        <taxon>Ignavibacteriota</taxon>
        <taxon>Ignavibacteria</taxon>
        <taxon>Ignavibacteriales</taxon>
        <taxon>Melioribacteraceae</taxon>
        <taxon>Melioribacter</taxon>
    </lineage>
</organism>
<dbReference type="PANTHER" id="PTHR43732:SF1">
    <property type="entry name" value="RIBOSE 5-PHOSPHATE ISOMERASE"/>
    <property type="match status" value="1"/>
</dbReference>
<dbReference type="Gene3D" id="3.40.1400.10">
    <property type="entry name" value="Sugar-phosphate isomerase, RpiB/LacA/LacB"/>
    <property type="match status" value="1"/>
</dbReference>
<protein>
    <submittedName>
        <fullName evidence="3">Ribose-5-phosphate isomerase B</fullName>
    </submittedName>
</protein>
<dbReference type="PANTHER" id="PTHR43732">
    <property type="entry name" value="RIBOSE 5-PHOSPHATE ISOMERASE-RELATED"/>
    <property type="match status" value="1"/>
</dbReference>
<dbReference type="InterPro" id="IPR051812">
    <property type="entry name" value="SPI_LacAB/RpiB"/>
</dbReference>
<evidence type="ECO:0000256" key="2">
    <source>
        <dbReference type="ARBA" id="ARBA00023235"/>
    </source>
</evidence>
<dbReference type="Proteomes" id="UP000009011">
    <property type="component" value="Chromosome"/>
</dbReference>
<dbReference type="NCBIfam" id="TIGR00689">
    <property type="entry name" value="rpiB_lacA_lacB"/>
    <property type="match status" value="1"/>
</dbReference>
<dbReference type="NCBIfam" id="TIGR01120">
    <property type="entry name" value="rpiB"/>
    <property type="match status" value="1"/>
</dbReference>
<dbReference type="KEGG" id="mro:MROS_0016"/>
<accession>I6Z286</accession>
<dbReference type="STRING" id="1191523.MROS_0016"/>